<evidence type="ECO:0000313" key="1">
    <source>
        <dbReference type="EMBL" id="KEQ29158.1"/>
    </source>
</evidence>
<dbReference type="Proteomes" id="UP000028007">
    <property type="component" value="Unassembled WGS sequence"/>
</dbReference>
<dbReference type="AlphaFoldDB" id="A0A081PEN5"/>
<evidence type="ECO:0008006" key="3">
    <source>
        <dbReference type="Google" id="ProtNLM"/>
    </source>
</evidence>
<protein>
    <recommendedName>
        <fullName evidence="3">YokE-like PH domain-containing protein</fullName>
    </recommendedName>
</protein>
<proteinExistence type="predicted"/>
<comment type="caution">
    <text evidence="1">The sequence shown here is derived from an EMBL/GenBank/DDBJ whole genome shotgun (WGS) entry which is preliminary data.</text>
</comment>
<dbReference type="EMBL" id="JNFF01000082">
    <property type="protein sequence ID" value="KEQ29158.1"/>
    <property type="molecule type" value="Genomic_DNA"/>
</dbReference>
<dbReference type="eggNOG" id="ENOG503303H">
    <property type="taxonomic scope" value="Bacteria"/>
</dbReference>
<accession>A0A081PEN5</accession>
<sequence>MKFTASRLSEGNKMFPTEIHLEENSIEIKAPGLFSGDSKYLNYEDITSIEVDSPMVGFSKLRLFMNGNKIEVHGFSKSDIKEIRKIIDEHRSRKRGV</sequence>
<organism evidence="1 2">
    <name type="scientific">Pedobacter antarcticus 4BY</name>
    <dbReference type="NCBI Taxonomy" id="1358423"/>
    <lineage>
        <taxon>Bacteria</taxon>
        <taxon>Pseudomonadati</taxon>
        <taxon>Bacteroidota</taxon>
        <taxon>Sphingobacteriia</taxon>
        <taxon>Sphingobacteriales</taxon>
        <taxon>Sphingobacteriaceae</taxon>
        <taxon>Pedobacter</taxon>
    </lineage>
</organism>
<evidence type="ECO:0000313" key="2">
    <source>
        <dbReference type="Proteomes" id="UP000028007"/>
    </source>
</evidence>
<dbReference type="RefSeq" id="WP_037442652.1">
    <property type="nucleotide sequence ID" value="NZ_JNFF01000082.1"/>
</dbReference>
<name>A0A081PEN5_9SPHI</name>
<dbReference type="OrthoDB" id="767976at2"/>
<keyword evidence="2" id="KW-1185">Reference proteome</keyword>
<gene>
    <name evidence="1" type="ORF">N180_20965</name>
</gene>
<reference evidence="1 2" key="1">
    <citation type="journal article" date="1992" name="Int. J. Syst. Bacteriol.">
        <title>Sphingobacterium antarcticus sp. nov. a Psychrotrophic Bacterium from the Soils of Schirmacher Oasis, Antarctica.</title>
        <authorList>
            <person name="Shivaji S."/>
            <person name="Ray M.K."/>
            <person name="Rao N.S."/>
            <person name="Saiserr L."/>
            <person name="Jagannadham M.V."/>
            <person name="Kumar G.S."/>
            <person name="Reddy G."/>
            <person name="Bhargava P.M."/>
        </authorList>
    </citation>
    <scope>NUCLEOTIDE SEQUENCE [LARGE SCALE GENOMIC DNA]</scope>
    <source>
        <strain evidence="1 2">4BY</strain>
    </source>
</reference>